<dbReference type="InterPro" id="IPR028082">
    <property type="entry name" value="Peripla_BP_I"/>
</dbReference>
<dbReference type="PANTHER" id="PTHR30483">
    <property type="entry name" value="LEUCINE-SPECIFIC-BINDING PROTEIN"/>
    <property type="match status" value="1"/>
</dbReference>
<evidence type="ECO:0000256" key="1">
    <source>
        <dbReference type="ARBA" id="ARBA00010062"/>
    </source>
</evidence>
<accession>A0ABX0Y5L9</accession>
<comment type="caution">
    <text evidence="5">The sequence shown here is derived from an EMBL/GenBank/DDBJ whole genome shotgun (WGS) entry which is preliminary data.</text>
</comment>
<gene>
    <name evidence="5" type="ORF">HC031_23135</name>
</gene>
<comment type="similarity">
    <text evidence="1">Belongs to the leucine-binding protein family.</text>
</comment>
<dbReference type="Gene3D" id="3.40.50.2300">
    <property type="match status" value="2"/>
</dbReference>
<dbReference type="PANTHER" id="PTHR30483:SF6">
    <property type="entry name" value="PERIPLASMIC BINDING PROTEIN OF ABC TRANSPORTER FOR NATURAL AMINO ACIDS"/>
    <property type="match status" value="1"/>
</dbReference>
<evidence type="ECO:0000259" key="4">
    <source>
        <dbReference type="Pfam" id="PF13458"/>
    </source>
</evidence>
<evidence type="ECO:0000256" key="2">
    <source>
        <dbReference type="ARBA" id="ARBA00022729"/>
    </source>
</evidence>
<dbReference type="RefSeq" id="WP_167927483.1">
    <property type="nucleotide sequence ID" value="NZ_JAATVY010000019.1"/>
</dbReference>
<dbReference type="InterPro" id="IPR051010">
    <property type="entry name" value="BCAA_transport"/>
</dbReference>
<keyword evidence="6" id="KW-1185">Reference proteome</keyword>
<feature type="chain" id="PRO_5045146074" evidence="3">
    <location>
        <begin position="22"/>
        <end position="419"/>
    </location>
</feature>
<reference evidence="5 6" key="1">
    <citation type="submission" date="2020-03" db="EMBL/GenBank/DDBJ databases">
        <title>WGS of the type strain of Planosporangium spp.</title>
        <authorList>
            <person name="Thawai C."/>
        </authorList>
    </citation>
    <scope>NUCLEOTIDE SEQUENCE [LARGE SCALE GENOMIC DNA]</scope>
    <source>
        <strain evidence="5 6">TBRC 5610</strain>
    </source>
</reference>
<sequence length="419" mass="45298">MRRTHIAALAVPLTVSLALTACGGGPTSAGGKLSGNKIVLAVLNDQSGVYADVSGKNSVEAVKMAVEDFKAKYGAKAVTKDIEVVSADHQNKPDVANSKAQELYDRQGADAIFDVPTSSAALAVATVAAQKKKLYFNITGATTDLTGKSCNKYTYHYAYDSYMLAHGTGTTVTEQGGKNWYIVYPDYAFGQDMQKQFGTAITAAGGSVAAKDPTPFPNDNFSTFLLKAPNLNPKPDVLGAMQAGGDLINLVKQYNEFKLRDKGIKLSVGLMFITDIHSLGPDAFAGTDFTDAWYWNMDQRARAWADKFYQRTHVRPSFANAANYSAAMQYLEAVQRAGTDASDAVTKQLDGHSFDDVFARNAKIRGEDHRVIHDVYLAEVKPSSEVKEDWDYEKILKTIPADQAFRPVADSAAAGCHLG</sequence>
<organism evidence="5 6">
    <name type="scientific">Planosporangium thailandense</name>
    <dbReference type="NCBI Taxonomy" id="765197"/>
    <lineage>
        <taxon>Bacteria</taxon>
        <taxon>Bacillati</taxon>
        <taxon>Actinomycetota</taxon>
        <taxon>Actinomycetes</taxon>
        <taxon>Micromonosporales</taxon>
        <taxon>Micromonosporaceae</taxon>
        <taxon>Planosporangium</taxon>
    </lineage>
</organism>
<dbReference type="SUPFAM" id="SSF53822">
    <property type="entry name" value="Periplasmic binding protein-like I"/>
    <property type="match status" value="1"/>
</dbReference>
<protein>
    <submittedName>
        <fullName evidence="5">ABC transporter substrate-binding protein</fullName>
    </submittedName>
</protein>
<evidence type="ECO:0000256" key="3">
    <source>
        <dbReference type="SAM" id="SignalP"/>
    </source>
</evidence>
<feature type="signal peptide" evidence="3">
    <location>
        <begin position="1"/>
        <end position="21"/>
    </location>
</feature>
<dbReference type="Pfam" id="PF13458">
    <property type="entry name" value="Peripla_BP_6"/>
    <property type="match status" value="1"/>
</dbReference>
<evidence type="ECO:0000313" key="5">
    <source>
        <dbReference type="EMBL" id="NJC72589.1"/>
    </source>
</evidence>
<feature type="domain" description="Leucine-binding protein" evidence="4">
    <location>
        <begin position="38"/>
        <end position="381"/>
    </location>
</feature>
<dbReference type="InterPro" id="IPR028081">
    <property type="entry name" value="Leu-bd"/>
</dbReference>
<keyword evidence="2 3" id="KW-0732">Signal</keyword>
<dbReference type="Proteomes" id="UP000722989">
    <property type="component" value="Unassembled WGS sequence"/>
</dbReference>
<dbReference type="EMBL" id="JAATVY010000019">
    <property type="protein sequence ID" value="NJC72589.1"/>
    <property type="molecule type" value="Genomic_DNA"/>
</dbReference>
<evidence type="ECO:0000313" key="6">
    <source>
        <dbReference type="Proteomes" id="UP000722989"/>
    </source>
</evidence>
<dbReference type="PROSITE" id="PS51257">
    <property type="entry name" value="PROKAR_LIPOPROTEIN"/>
    <property type="match status" value="1"/>
</dbReference>
<dbReference type="CDD" id="cd06327">
    <property type="entry name" value="PBP1_SBP-like"/>
    <property type="match status" value="1"/>
</dbReference>
<name>A0ABX0Y5L9_9ACTN</name>
<proteinExistence type="inferred from homology"/>